<evidence type="ECO:0000313" key="1">
    <source>
        <dbReference type="EMBL" id="SNT68003.1"/>
    </source>
</evidence>
<reference evidence="1 2" key="1">
    <citation type="submission" date="2017-07" db="EMBL/GenBank/DDBJ databases">
        <authorList>
            <person name="Sun Z.S."/>
            <person name="Albrecht U."/>
            <person name="Echele G."/>
            <person name="Lee C.C."/>
        </authorList>
    </citation>
    <scope>NUCLEOTIDE SEQUENCE [LARGE SCALE GENOMIC DNA]</scope>
    <source>
        <strain evidence="1 2">CGMCC 1.12710</strain>
    </source>
</reference>
<evidence type="ECO:0000313" key="2">
    <source>
        <dbReference type="Proteomes" id="UP000198346"/>
    </source>
</evidence>
<dbReference type="Proteomes" id="UP000198346">
    <property type="component" value="Unassembled WGS sequence"/>
</dbReference>
<organism evidence="1 2">
    <name type="scientific">Amphiplicatus metriothermophilus</name>
    <dbReference type="NCBI Taxonomy" id="1519374"/>
    <lineage>
        <taxon>Bacteria</taxon>
        <taxon>Pseudomonadati</taxon>
        <taxon>Pseudomonadota</taxon>
        <taxon>Alphaproteobacteria</taxon>
        <taxon>Parvularculales</taxon>
        <taxon>Parvularculaceae</taxon>
        <taxon>Amphiplicatus</taxon>
    </lineage>
</organism>
<dbReference type="OrthoDB" id="5740990at2"/>
<accession>A0A239PKY8</accession>
<dbReference type="AlphaFoldDB" id="A0A239PKY8"/>
<dbReference type="RefSeq" id="WP_089410991.1">
    <property type="nucleotide sequence ID" value="NZ_FZQA01000001.1"/>
</dbReference>
<proteinExistence type="predicted"/>
<sequence>MRLTIDIDCTPEEARAFFGMPNVEPLNKMIVDEMTRRAKENLDTLADPERFFAQMAAMSGKGFEQFQNLMAATMGGASGGAKRK</sequence>
<name>A0A239PKY8_9PROT</name>
<dbReference type="EMBL" id="FZQA01000001">
    <property type="protein sequence ID" value="SNT68003.1"/>
    <property type="molecule type" value="Genomic_DNA"/>
</dbReference>
<protein>
    <submittedName>
        <fullName evidence="1">Uncharacterized protein</fullName>
    </submittedName>
</protein>
<dbReference type="Pfam" id="PF20099">
    <property type="entry name" value="DUF6489"/>
    <property type="match status" value="1"/>
</dbReference>
<dbReference type="InterPro" id="IPR045502">
    <property type="entry name" value="DUF6489"/>
</dbReference>
<keyword evidence="2" id="KW-1185">Reference proteome</keyword>
<gene>
    <name evidence="1" type="ORF">SAMN06297382_0499</name>
</gene>